<keyword evidence="2" id="KW-0732">Signal</keyword>
<dbReference type="EMBL" id="BAABFN010000022">
    <property type="protein sequence ID" value="GAA4319001.1"/>
    <property type="molecule type" value="Genomic_DNA"/>
</dbReference>
<feature type="region of interest" description="Disordered" evidence="1">
    <location>
        <begin position="375"/>
        <end position="397"/>
    </location>
</feature>
<proteinExistence type="predicted"/>
<accession>A0ABP8G7R7</accession>
<name>A0ABP8G7R7_9BACT</name>
<dbReference type="RefSeq" id="WP_344981262.1">
    <property type="nucleotide sequence ID" value="NZ_BAABFN010000022.1"/>
</dbReference>
<feature type="chain" id="PRO_5047240981" description="VCBS repeat-containing protein" evidence="2">
    <location>
        <begin position="21"/>
        <end position="594"/>
    </location>
</feature>
<comment type="caution">
    <text evidence="3">The sequence shown here is derived from an EMBL/GenBank/DDBJ whole genome shotgun (WGS) entry which is preliminary data.</text>
</comment>
<keyword evidence="4" id="KW-1185">Reference proteome</keyword>
<evidence type="ECO:0000256" key="1">
    <source>
        <dbReference type="SAM" id="MobiDB-lite"/>
    </source>
</evidence>
<evidence type="ECO:0000256" key="2">
    <source>
        <dbReference type="SAM" id="SignalP"/>
    </source>
</evidence>
<evidence type="ECO:0000313" key="4">
    <source>
        <dbReference type="Proteomes" id="UP001501207"/>
    </source>
</evidence>
<feature type="signal peptide" evidence="2">
    <location>
        <begin position="1"/>
        <end position="20"/>
    </location>
</feature>
<organism evidence="3 4">
    <name type="scientific">Compostibacter hankyongensis</name>
    <dbReference type="NCBI Taxonomy" id="1007089"/>
    <lineage>
        <taxon>Bacteria</taxon>
        <taxon>Pseudomonadati</taxon>
        <taxon>Bacteroidota</taxon>
        <taxon>Chitinophagia</taxon>
        <taxon>Chitinophagales</taxon>
        <taxon>Chitinophagaceae</taxon>
        <taxon>Compostibacter</taxon>
    </lineage>
</organism>
<reference evidence="4" key="1">
    <citation type="journal article" date="2019" name="Int. J. Syst. Evol. Microbiol.">
        <title>The Global Catalogue of Microorganisms (GCM) 10K type strain sequencing project: providing services to taxonomists for standard genome sequencing and annotation.</title>
        <authorList>
            <consortium name="The Broad Institute Genomics Platform"/>
            <consortium name="The Broad Institute Genome Sequencing Center for Infectious Disease"/>
            <person name="Wu L."/>
            <person name="Ma J."/>
        </authorList>
    </citation>
    <scope>NUCLEOTIDE SEQUENCE [LARGE SCALE GENOMIC DNA]</scope>
    <source>
        <strain evidence="4">JCM 17664</strain>
    </source>
</reference>
<sequence>MKQRLLFTLLAGLSASFAAAQSPSRSSDKTTGNQYWNSDLKIVPFRLPLPPAGYKPVYIDLDGDGDPDILKSMTKDSIPVLWVDDDDDMKEGDWEGDTDSDCLLIDRNKDGKYGSFGDLVIDWSDTDGDQLADMQVIADYPSSKTPKAWPNGHYMWVLDTDHDQVFNYVDWNTFRLESWEHSGTSDFFPDYSGQSMFMKVHAATNRIADLRLNWENPFLFYDPDKDGLSEMAVRLVDPPGYFNDPKQQTNPETMRLSGKVNWVSIAVDLDNDNGTGDEFDFDFTLGFRGEGFDYRDQVHTFKNMGGLAAADSFFLDPRFRHLDQLIYADHEHALPLIFNRGKWDQVYFVYDEDDDCHRWERVEFLDPLDPFKTGTRKGGIDNNPQSDPAGDRGEWDLDNSGKGQLYISRFDGRMHLYGAEWGCWRIDQEAAAYQGWDRRIIKTEPKTFATVKYEDSDNNGFFDKIRYDLDGDTTFEQTVDLKSLGIDDRCELIDVSRFSYRDYTNLQKKTAEQLWQNAQAAVKAAKQYGLNTAWYAKLLSAYSVQEKYHNGYWLQFYIYKDLEDLFMRKGDRTLLKALNKAYYGSDWKSLTATR</sequence>
<gene>
    <name evidence="3" type="ORF">GCM10023143_32140</name>
</gene>
<evidence type="ECO:0008006" key="5">
    <source>
        <dbReference type="Google" id="ProtNLM"/>
    </source>
</evidence>
<evidence type="ECO:0000313" key="3">
    <source>
        <dbReference type="EMBL" id="GAA4319001.1"/>
    </source>
</evidence>
<dbReference type="Proteomes" id="UP001501207">
    <property type="component" value="Unassembled WGS sequence"/>
</dbReference>
<protein>
    <recommendedName>
        <fullName evidence="5">VCBS repeat-containing protein</fullName>
    </recommendedName>
</protein>